<keyword evidence="4" id="KW-1185">Reference proteome</keyword>
<evidence type="ECO:0000313" key="4">
    <source>
        <dbReference type="Proteomes" id="UP001575181"/>
    </source>
</evidence>
<feature type="region of interest" description="Disordered" evidence="1">
    <location>
        <begin position="111"/>
        <end position="153"/>
    </location>
</feature>
<feature type="chain" id="PRO_5047262612" description="LTXXQ motif family protein" evidence="2">
    <location>
        <begin position="27"/>
        <end position="198"/>
    </location>
</feature>
<keyword evidence="2" id="KW-0732">Signal</keyword>
<evidence type="ECO:0008006" key="5">
    <source>
        <dbReference type="Google" id="ProtNLM"/>
    </source>
</evidence>
<dbReference type="Proteomes" id="UP001575181">
    <property type="component" value="Unassembled WGS sequence"/>
</dbReference>
<feature type="compositionally biased region" description="Low complexity" evidence="1">
    <location>
        <begin position="34"/>
        <end position="43"/>
    </location>
</feature>
<reference evidence="3 4" key="1">
    <citation type="submission" date="2024-08" db="EMBL/GenBank/DDBJ databases">
        <title>Whole-genome sequencing of halo(alkali)philic microorganisms from hypersaline lakes.</title>
        <authorList>
            <person name="Sorokin D.Y."/>
            <person name="Merkel A.Y."/>
            <person name="Messina E."/>
            <person name="Yakimov M."/>
        </authorList>
    </citation>
    <scope>NUCLEOTIDE SEQUENCE [LARGE SCALE GENOMIC DNA]</scope>
    <source>
        <strain evidence="3 4">Cl-TMA</strain>
    </source>
</reference>
<evidence type="ECO:0000256" key="2">
    <source>
        <dbReference type="SAM" id="SignalP"/>
    </source>
</evidence>
<evidence type="ECO:0000256" key="1">
    <source>
        <dbReference type="SAM" id="MobiDB-lite"/>
    </source>
</evidence>
<name>A0ABV4TTC7_9GAMM</name>
<feature type="signal peptide" evidence="2">
    <location>
        <begin position="1"/>
        <end position="26"/>
    </location>
</feature>
<dbReference type="EMBL" id="JBGUAW010000004">
    <property type="protein sequence ID" value="MFA9460570.1"/>
    <property type="molecule type" value="Genomic_DNA"/>
</dbReference>
<accession>A0ABV4TTC7</accession>
<gene>
    <name evidence="3" type="ORF">ACERLL_06980</name>
</gene>
<protein>
    <recommendedName>
        <fullName evidence="5">LTXXQ motif family protein</fullName>
    </recommendedName>
</protein>
<proteinExistence type="predicted"/>
<comment type="caution">
    <text evidence="3">The sequence shown here is derived from an EMBL/GenBank/DDBJ whole genome shotgun (WGS) entry which is preliminary data.</text>
</comment>
<dbReference type="RefSeq" id="WP_373655353.1">
    <property type="nucleotide sequence ID" value="NZ_JBGUAW010000004.1"/>
</dbReference>
<evidence type="ECO:0000313" key="3">
    <source>
        <dbReference type="EMBL" id="MFA9460570.1"/>
    </source>
</evidence>
<sequence>MFRTSGRLGMIGLLAFGLLASPLALAQSGGGASGPAVSGGQQSDFQQARKEAMKLQQQIRTIQRKTLKNNPDLQERQKELQNRLKERMAKEGFAAKDRKRFQELRGKMAKARSAGQQGQSFPKEEMQELQKLMKSRQQARKAAMQSPELQKARKSFQEDLLVAMKDENPDTQAMLDKLRKKAQEVRQMMQKKGAANGS</sequence>
<organism evidence="3 4">
    <name type="scientific">Thiohalorhabdus methylotrophus</name>
    <dbReference type="NCBI Taxonomy" id="3242694"/>
    <lineage>
        <taxon>Bacteria</taxon>
        <taxon>Pseudomonadati</taxon>
        <taxon>Pseudomonadota</taxon>
        <taxon>Gammaproteobacteria</taxon>
        <taxon>Thiohalorhabdales</taxon>
        <taxon>Thiohalorhabdaceae</taxon>
        <taxon>Thiohalorhabdus</taxon>
    </lineage>
</organism>
<feature type="region of interest" description="Disordered" evidence="1">
    <location>
        <begin position="29"/>
        <end position="52"/>
    </location>
</feature>